<comment type="caution">
    <text evidence="2">The sequence shown here is derived from an EMBL/GenBank/DDBJ whole genome shotgun (WGS) entry which is preliminary data.</text>
</comment>
<dbReference type="AlphaFoldDB" id="A0AAN8EEH8"/>
<protein>
    <submittedName>
        <fullName evidence="2">Uncharacterized protein</fullName>
    </submittedName>
</protein>
<proteinExistence type="predicted"/>
<organism evidence="2 3">
    <name type="scientific">Knufia fluminis</name>
    <dbReference type="NCBI Taxonomy" id="191047"/>
    <lineage>
        <taxon>Eukaryota</taxon>
        <taxon>Fungi</taxon>
        <taxon>Dikarya</taxon>
        <taxon>Ascomycota</taxon>
        <taxon>Pezizomycotina</taxon>
        <taxon>Eurotiomycetes</taxon>
        <taxon>Chaetothyriomycetidae</taxon>
        <taxon>Chaetothyriales</taxon>
        <taxon>Trichomeriaceae</taxon>
        <taxon>Knufia</taxon>
    </lineage>
</organism>
<dbReference type="Proteomes" id="UP001316803">
    <property type="component" value="Unassembled WGS sequence"/>
</dbReference>
<evidence type="ECO:0000256" key="1">
    <source>
        <dbReference type="SAM" id="MobiDB-lite"/>
    </source>
</evidence>
<evidence type="ECO:0000313" key="3">
    <source>
        <dbReference type="Proteomes" id="UP001316803"/>
    </source>
</evidence>
<reference evidence="2 3" key="1">
    <citation type="submission" date="2022-12" db="EMBL/GenBank/DDBJ databases">
        <title>Genomic features and morphological characterization of a novel Knufia sp. strain isolated from spacecraft assembly facility.</title>
        <authorList>
            <person name="Teixeira M."/>
            <person name="Chander A.M."/>
            <person name="Stajich J.E."/>
            <person name="Venkateswaran K."/>
        </authorList>
    </citation>
    <scope>NUCLEOTIDE SEQUENCE [LARGE SCALE GENOMIC DNA]</scope>
    <source>
        <strain evidence="2 3">FJI-L2-BK-P2</strain>
    </source>
</reference>
<dbReference type="EMBL" id="JAKLMC020000034">
    <property type="protein sequence ID" value="KAK5949613.1"/>
    <property type="molecule type" value="Genomic_DNA"/>
</dbReference>
<gene>
    <name evidence="2" type="ORF">OHC33_009420</name>
</gene>
<name>A0AAN8EEH8_9EURO</name>
<accession>A0AAN8EEH8</accession>
<evidence type="ECO:0000313" key="2">
    <source>
        <dbReference type="EMBL" id="KAK5949613.1"/>
    </source>
</evidence>
<feature type="region of interest" description="Disordered" evidence="1">
    <location>
        <begin position="37"/>
        <end position="109"/>
    </location>
</feature>
<keyword evidence="3" id="KW-1185">Reference proteome</keyword>
<sequence>MRAAAVSQKKPPPIISRHELSSVYEVTAYSGVKLALPASRRPTNKPADPRNSKHKLRTYAAPSPKELCYFKAPQKGKPKSNYTAQNDTAQNDTAQNDTAQNDTAQNNESTISIIGQVVQYYYTKRVH</sequence>
<feature type="compositionally biased region" description="Polar residues" evidence="1">
    <location>
        <begin position="80"/>
        <end position="109"/>
    </location>
</feature>